<evidence type="ECO:0008006" key="4">
    <source>
        <dbReference type="Google" id="ProtNLM"/>
    </source>
</evidence>
<sequence>MEEESESERGSEEESDSGSTNTNSNVRLPLKVARVEDDSESCEEVSQPKSSSNKAKAKSTKRKKKTRASSRFLERWKKIPEFKTWLQSRHNPNRNISTAYCTACSTYLTNSKKDLQKHSNAQKHIVAMETVANCLKETQRLLQYVNSGEDKKVVLATIRLCLLIAEKNLSFNLIDWLIPTLKASLPDSIILEKVMMSRTKCGSVMRFVIDETTDVSVSAALAIVAQFYSAKDKRLMVSLIEIANCCDATATGIPDTVFEVFEKVGLKTSMLVGFCADTCNAMFGAHHSVATILHEKIPL</sequence>
<dbReference type="PANTHER" id="PTHR37162">
    <property type="entry name" value="HAT FAMILY DIMERISATION DOMAINCONTAINING PROTEIN-RELATED"/>
    <property type="match status" value="1"/>
</dbReference>
<dbReference type="OrthoDB" id="6371658at2759"/>
<feature type="compositionally biased region" description="Basic residues" evidence="1">
    <location>
        <begin position="55"/>
        <end position="68"/>
    </location>
</feature>
<protein>
    <recommendedName>
        <fullName evidence="4">DUF4371 domain-containing protein</fullName>
    </recommendedName>
</protein>
<proteinExistence type="predicted"/>
<dbReference type="Proteomes" id="UP000000305">
    <property type="component" value="Unassembled WGS sequence"/>
</dbReference>
<dbReference type="KEGG" id="dpx:DAPPUDRAFT_322561"/>
<name>E9GWD3_DAPPU</name>
<keyword evidence="3" id="KW-1185">Reference proteome</keyword>
<evidence type="ECO:0000256" key="1">
    <source>
        <dbReference type="SAM" id="MobiDB-lite"/>
    </source>
</evidence>
<reference evidence="2 3" key="1">
    <citation type="journal article" date="2011" name="Science">
        <title>The ecoresponsive genome of Daphnia pulex.</title>
        <authorList>
            <person name="Colbourne J.K."/>
            <person name="Pfrender M.E."/>
            <person name="Gilbert D."/>
            <person name="Thomas W.K."/>
            <person name="Tucker A."/>
            <person name="Oakley T.H."/>
            <person name="Tokishita S."/>
            <person name="Aerts A."/>
            <person name="Arnold G.J."/>
            <person name="Basu M.K."/>
            <person name="Bauer D.J."/>
            <person name="Caceres C.E."/>
            <person name="Carmel L."/>
            <person name="Casola C."/>
            <person name="Choi J.H."/>
            <person name="Detter J.C."/>
            <person name="Dong Q."/>
            <person name="Dusheyko S."/>
            <person name="Eads B.D."/>
            <person name="Frohlich T."/>
            <person name="Geiler-Samerotte K.A."/>
            <person name="Gerlach D."/>
            <person name="Hatcher P."/>
            <person name="Jogdeo S."/>
            <person name="Krijgsveld J."/>
            <person name="Kriventseva E.V."/>
            <person name="Kultz D."/>
            <person name="Laforsch C."/>
            <person name="Lindquist E."/>
            <person name="Lopez J."/>
            <person name="Manak J.R."/>
            <person name="Muller J."/>
            <person name="Pangilinan J."/>
            <person name="Patwardhan R.P."/>
            <person name="Pitluck S."/>
            <person name="Pritham E.J."/>
            <person name="Rechtsteiner A."/>
            <person name="Rho M."/>
            <person name="Rogozin I.B."/>
            <person name="Sakarya O."/>
            <person name="Salamov A."/>
            <person name="Schaack S."/>
            <person name="Shapiro H."/>
            <person name="Shiga Y."/>
            <person name="Skalitzky C."/>
            <person name="Smith Z."/>
            <person name="Souvorov A."/>
            <person name="Sung W."/>
            <person name="Tang Z."/>
            <person name="Tsuchiya D."/>
            <person name="Tu H."/>
            <person name="Vos H."/>
            <person name="Wang M."/>
            <person name="Wolf Y.I."/>
            <person name="Yamagata H."/>
            <person name="Yamada T."/>
            <person name="Ye Y."/>
            <person name="Shaw J.R."/>
            <person name="Andrews J."/>
            <person name="Crease T.J."/>
            <person name="Tang H."/>
            <person name="Lucas S.M."/>
            <person name="Robertson H.M."/>
            <person name="Bork P."/>
            <person name="Koonin E.V."/>
            <person name="Zdobnov E.M."/>
            <person name="Grigoriev I.V."/>
            <person name="Lynch M."/>
            <person name="Boore J.L."/>
        </authorList>
    </citation>
    <scope>NUCLEOTIDE SEQUENCE [LARGE SCALE GENOMIC DNA]</scope>
</reference>
<evidence type="ECO:0000313" key="3">
    <source>
        <dbReference type="Proteomes" id="UP000000305"/>
    </source>
</evidence>
<organism evidence="2 3">
    <name type="scientific">Daphnia pulex</name>
    <name type="common">Water flea</name>
    <dbReference type="NCBI Taxonomy" id="6669"/>
    <lineage>
        <taxon>Eukaryota</taxon>
        <taxon>Metazoa</taxon>
        <taxon>Ecdysozoa</taxon>
        <taxon>Arthropoda</taxon>
        <taxon>Crustacea</taxon>
        <taxon>Branchiopoda</taxon>
        <taxon>Diplostraca</taxon>
        <taxon>Cladocera</taxon>
        <taxon>Anomopoda</taxon>
        <taxon>Daphniidae</taxon>
        <taxon>Daphnia</taxon>
    </lineage>
</organism>
<gene>
    <name evidence="2" type="ORF">DAPPUDRAFT_322561</name>
</gene>
<dbReference type="HOGENOM" id="CLU_931437_0_0_1"/>
<accession>E9GWD3</accession>
<feature type="region of interest" description="Disordered" evidence="1">
    <location>
        <begin position="1"/>
        <end position="70"/>
    </location>
</feature>
<dbReference type="AlphaFoldDB" id="E9GWD3"/>
<dbReference type="EMBL" id="GL732570">
    <property type="protein sequence ID" value="EFX76210.1"/>
    <property type="molecule type" value="Genomic_DNA"/>
</dbReference>
<dbReference type="PANTHER" id="PTHR37162:SF1">
    <property type="entry name" value="BED-TYPE DOMAIN-CONTAINING PROTEIN"/>
    <property type="match status" value="1"/>
</dbReference>
<evidence type="ECO:0000313" key="2">
    <source>
        <dbReference type="EMBL" id="EFX76210.1"/>
    </source>
</evidence>
<dbReference type="InParanoid" id="E9GWD3"/>